<dbReference type="EMBL" id="UINC01192651">
    <property type="protein sequence ID" value="SVE07901.1"/>
    <property type="molecule type" value="Genomic_DNA"/>
</dbReference>
<evidence type="ECO:0000313" key="2">
    <source>
        <dbReference type="EMBL" id="SVE07901.1"/>
    </source>
</evidence>
<dbReference type="SUPFAM" id="SSF52540">
    <property type="entry name" value="P-loop containing nucleoside triphosphate hydrolases"/>
    <property type="match status" value="1"/>
</dbReference>
<dbReference type="Gene3D" id="3.40.50.300">
    <property type="entry name" value="P-loop containing nucleotide triphosphate hydrolases"/>
    <property type="match status" value="1"/>
</dbReference>
<gene>
    <name evidence="2" type="ORF">METZ01_LOCUS460755</name>
</gene>
<organism evidence="2">
    <name type="scientific">marine metagenome</name>
    <dbReference type="NCBI Taxonomy" id="408172"/>
    <lineage>
        <taxon>unclassified sequences</taxon>
        <taxon>metagenomes</taxon>
        <taxon>ecological metagenomes</taxon>
    </lineage>
</organism>
<dbReference type="InterPro" id="IPR027785">
    <property type="entry name" value="UvrD-like_helicase_C"/>
</dbReference>
<reference evidence="2" key="1">
    <citation type="submission" date="2018-05" db="EMBL/GenBank/DDBJ databases">
        <authorList>
            <person name="Lanie J.A."/>
            <person name="Ng W.-L."/>
            <person name="Kazmierczak K.M."/>
            <person name="Andrzejewski T.M."/>
            <person name="Davidsen T.M."/>
            <person name="Wayne K.J."/>
            <person name="Tettelin H."/>
            <person name="Glass J.I."/>
            <person name="Rusch D."/>
            <person name="Podicherti R."/>
            <person name="Tsui H.-C.T."/>
            <person name="Winkler M.E."/>
        </authorList>
    </citation>
    <scope>NUCLEOTIDE SEQUENCE</scope>
</reference>
<dbReference type="AlphaFoldDB" id="A0A383AK02"/>
<proteinExistence type="predicted"/>
<dbReference type="InterPro" id="IPR027417">
    <property type="entry name" value="P-loop_NTPase"/>
</dbReference>
<name>A0A383AK02_9ZZZZ</name>
<dbReference type="Pfam" id="PF13538">
    <property type="entry name" value="UvrD_C_2"/>
    <property type="match status" value="1"/>
</dbReference>
<accession>A0A383AK02</accession>
<sequence>MLLGNLANSDGSPDSVCVLAARKEPFLTVVQNISSETIRHGQEFSMEMEEGKFCWSTVQGFKGLESDIVLLLGIVDLSKISDRRLLYVGASRAKMVLQVFLPKSQEDQVYRASPNILELLQNKRSDL</sequence>
<evidence type="ECO:0000259" key="1">
    <source>
        <dbReference type="Pfam" id="PF13538"/>
    </source>
</evidence>
<protein>
    <recommendedName>
        <fullName evidence="1">UvrD-like helicase C-terminal domain-containing protein</fullName>
    </recommendedName>
</protein>
<feature type="domain" description="UvrD-like helicase C-terminal" evidence="1">
    <location>
        <begin position="54"/>
        <end position="96"/>
    </location>
</feature>